<dbReference type="InterPro" id="IPR029052">
    <property type="entry name" value="Metallo-depent_PP-like"/>
</dbReference>
<reference evidence="2" key="1">
    <citation type="journal article" date="2022" name="Int. J. Syst. Evol. Microbiol.">
        <title>Pseudomonas aegrilactucae sp. nov. and Pseudomonas morbosilactucae sp. nov., pathogens causing bacterial rot of lettuce in Japan.</title>
        <authorList>
            <person name="Sawada H."/>
            <person name="Fujikawa T."/>
            <person name="Satou M."/>
        </authorList>
    </citation>
    <scope>NUCLEOTIDE SEQUENCE</scope>
    <source>
        <strain evidence="2">MAFF 301350</strain>
    </source>
</reference>
<feature type="domain" description="Calcineurin-like phosphoesterase" evidence="1">
    <location>
        <begin position="1"/>
        <end position="209"/>
    </location>
</feature>
<name>A0A9Q3AE69_9PSED</name>
<dbReference type="PANTHER" id="PTHR37844:SF2">
    <property type="entry name" value="SER_THR PROTEIN PHOSPHATASE SUPERFAMILY (AFU_ORTHOLOGUE AFUA_1G14840)"/>
    <property type="match status" value="1"/>
</dbReference>
<keyword evidence="3" id="KW-1185">Reference proteome</keyword>
<proteinExistence type="predicted"/>
<sequence length="243" mass="27129">MKVLIYSDLHIEFKPFDPPDVEADLVVLAGDIGIQAKGVLWANQAFQCQVIYCAGNHEHYKGHLDRTVEKMRAAAAPHVHILENESMTIGGVRFLAATAWTDFSSTGDVAAASRTCVRGMNDFRMIRADANYRRLRPGDLVFKNLTTRAFLSHELSQQFDGKTFVITHHSPLPDVSGDEEGGHISAAYYNRWHGLVEQADFWAFGHTHHSVDTMLGGCRLLSNQRGYPGENCGFDPEKIIEIE</sequence>
<dbReference type="SUPFAM" id="SSF56300">
    <property type="entry name" value="Metallo-dependent phosphatases"/>
    <property type="match status" value="1"/>
</dbReference>
<reference evidence="2" key="2">
    <citation type="journal article" date="2023" name="Plant Pathol.">
        <title>Dismantling and reorganizing Pseudomonas marginalis sensu#lato.</title>
        <authorList>
            <person name="Sawada H."/>
            <person name="Fujikawa T."/>
            <person name="Satou M."/>
        </authorList>
    </citation>
    <scope>NUCLEOTIDE SEQUENCE</scope>
    <source>
        <strain evidence="2">MAFF 301350</strain>
    </source>
</reference>
<protein>
    <submittedName>
        <fullName evidence="2">Metallophosphoesterase</fullName>
    </submittedName>
</protein>
<dbReference type="PANTHER" id="PTHR37844">
    <property type="entry name" value="SER/THR PROTEIN PHOSPHATASE SUPERFAMILY (AFU_ORTHOLOGUE AFUA_1G14840)"/>
    <property type="match status" value="1"/>
</dbReference>
<dbReference type="Gene3D" id="3.60.21.10">
    <property type="match status" value="1"/>
</dbReference>
<dbReference type="Pfam" id="PF00149">
    <property type="entry name" value="Metallophos"/>
    <property type="match status" value="1"/>
</dbReference>
<accession>A0A9Q3AE69</accession>
<dbReference type="GO" id="GO:0016787">
    <property type="term" value="F:hydrolase activity"/>
    <property type="evidence" value="ECO:0007669"/>
    <property type="project" value="InterPro"/>
</dbReference>
<comment type="caution">
    <text evidence="2">The sequence shown here is derived from an EMBL/GenBank/DDBJ whole genome shotgun (WGS) entry which is preliminary data.</text>
</comment>
<evidence type="ECO:0000259" key="1">
    <source>
        <dbReference type="Pfam" id="PF00149"/>
    </source>
</evidence>
<evidence type="ECO:0000313" key="3">
    <source>
        <dbReference type="Proteomes" id="UP001106592"/>
    </source>
</evidence>
<dbReference type="RefSeq" id="WP_186517003.1">
    <property type="nucleotide sequence ID" value="NZ_JAHTBI010000027.1"/>
</dbReference>
<dbReference type="InterPro" id="IPR004843">
    <property type="entry name" value="Calcineurin-like_PHP"/>
</dbReference>
<gene>
    <name evidence="2" type="ORF">KUO17_08750</name>
</gene>
<evidence type="ECO:0000313" key="2">
    <source>
        <dbReference type="EMBL" id="MBV6287120.1"/>
    </source>
</evidence>
<dbReference type="EMBL" id="JAHTBI010000027">
    <property type="protein sequence ID" value="MBV6287120.1"/>
    <property type="molecule type" value="Genomic_DNA"/>
</dbReference>
<organism evidence="2 3">
    <name type="scientific">Pseudomonas aegrilactucae</name>
    <dbReference type="NCBI Taxonomy" id="2854028"/>
    <lineage>
        <taxon>Bacteria</taxon>
        <taxon>Pseudomonadati</taxon>
        <taxon>Pseudomonadota</taxon>
        <taxon>Gammaproteobacteria</taxon>
        <taxon>Pseudomonadales</taxon>
        <taxon>Pseudomonadaceae</taxon>
        <taxon>Pseudomonas</taxon>
    </lineage>
</organism>
<dbReference type="Proteomes" id="UP001106592">
    <property type="component" value="Unassembled WGS sequence"/>
</dbReference>
<dbReference type="AlphaFoldDB" id="A0A9Q3AE69"/>